<gene>
    <name evidence="1" type="ORF">BDK51DRAFT_24706</name>
</gene>
<dbReference type="Proteomes" id="UP000269721">
    <property type="component" value="Unassembled WGS sequence"/>
</dbReference>
<organism evidence="1 2">
    <name type="scientific">Blyttiomyces helicus</name>
    <dbReference type="NCBI Taxonomy" id="388810"/>
    <lineage>
        <taxon>Eukaryota</taxon>
        <taxon>Fungi</taxon>
        <taxon>Fungi incertae sedis</taxon>
        <taxon>Chytridiomycota</taxon>
        <taxon>Chytridiomycota incertae sedis</taxon>
        <taxon>Chytridiomycetes</taxon>
        <taxon>Chytridiomycetes incertae sedis</taxon>
        <taxon>Blyttiomyces</taxon>
    </lineage>
</organism>
<name>A0A4P9WQG7_9FUNG</name>
<keyword evidence="2" id="KW-1185">Reference proteome</keyword>
<evidence type="ECO:0000313" key="1">
    <source>
        <dbReference type="EMBL" id="RKO93460.1"/>
    </source>
</evidence>
<sequence length="68" mass="7812">QVLVARQRFGYDGNGTSIGQTYRTYGIGYVAAHLYTSTVIQAIFRQALEWVQWPDQDKRAEMAKHYGE</sequence>
<reference evidence="2" key="1">
    <citation type="journal article" date="2018" name="Nat. Microbiol.">
        <title>Leveraging single-cell genomics to expand the fungal tree of life.</title>
        <authorList>
            <person name="Ahrendt S.R."/>
            <person name="Quandt C.A."/>
            <person name="Ciobanu D."/>
            <person name="Clum A."/>
            <person name="Salamov A."/>
            <person name="Andreopoulos B."/>
            <person name="Cheng J.F."/>
            <person name="Woyke T."/>
            <person name="Pelin A."/>
            <person name="Henrissat B."/>
            <person name="Reynolds N.K."/>
            <person name="Benny G.L."/>
            <person name="Smith M.E."/>
            <person name="James T.Y."/>
            <person name="Grigoriev I.V."/>
        </authorList>
    </citation>
    <scope>NUCLEOTIDE SEQUENCE [LARGE SCALE GENOMIC DNA]</scope>
</reference>
<proteinExistence type="predicted"/>
<evidence type="ECO:0000313" key="2">
    <source>
        <dbReference type="Proteomes" id="UP000269721"/>
    </source>
</evidence>
<protein>
    <submittedName>
        <fullName evidence="1">Uncharacterized protein</fullName>
    </submittedName>
</protein>
<dbReference type="AlphaFoldDB" id="A0A4P9WQG7"/>
<feature type="non-terminal residue" evidence="1">
    <location>
        <position position="1"/>
    </location>
</feature>
<dbReference type="EMBL" id="KZ994233">
    <property type="protein sequence ID" value="RKO93460.1"/>
    <property type="molecule type" value="Genomic_DNA"/>
</dbReference>
<accession>A0A4P9WQG7</accession>